<sequence>MIDRVDAEFTFFRILMTMPQRYRLLATLIAPIDRANLGPAASYRYRYWLLVGDASALAENLDALWDRHRSALPQQEPVDP</sequence>
<evidence type="ECO:0000313" key="2">
    <source>
        <dbReference type="Proteomes" id="UP000319143"/>
    </source>
</evidence>
<organism evidence="1 2">
    <name type="scientific">Novipirellula artificiosorum</name>
    <dbReference type="NCBI Taxonomy" id="2528016"/>
    <lineage>
        <taxon>Bacteria</taxon>
        <taxon>Pseudomonadati</taxon>
        <taxon>Planctomycetota</taxon>
        <taxon>Planctomycetia</taxon>
        <taxon>Pirellulales</taxon>
        <taxon>Pirellulaceae</taxon>
        <taxon>Novipirellula</taxon>
    </lineage>
</organism>
<reference evidence="1 2" key="1">
    <citation type="submission" date="2019-02" db="EMBL/GenBank/DDBJ databases">
        <title>Deep-cultivation of Planctomycetes and their phenomic and genomic characterization uncovers novel biology.</title>
        <authorList>
            <person name="Wiegand S."/>
            <person name="Jogler M."/>
            <person name="Boedeker C."/>
            <person name="Pinto D."/>
            <person name="Vollmers J."/>
            <person name="Rivas-Marin E."/>
            <person name="Kohn T."/>
            <person name="Peeters S.H."/>
            <person name="Heuer A."/>
            <person name="Rast P."/>
            <person name="Oberbeckmann S."/>
            <person name="Bunk B."/>
            <person name="Jeske O."/>
            <person name="Meyerdierks A."/>
            <person name="Storesund J.E."/>
            <person name="Kallscheuer N."/>
            <person name="Luecker S."/>
            <person name="Lage O.M."/>
            <person name="Pohl T."/>
            <person name="Merkel B.J."/>
            <person name="Hornburger P."/>
            <person name="Mueller R.-W."/>
            <person name="Bruemmer F."/>
            <person name="Labrenz M."/>
            <person name="Spormann A.M."/>
            <person name="Op Den Camp H."/>
            <person name="Overmann J."/>
            <person name="Amann R."/>
            <person name="Jetten M.S.M."/>
            <person name="Mascher T."/>
            <person name="Medema M.H."/>
            <person name="Devos D.P."/>
            <person name="Kaster A.-K."/>
            <person name="Ovreas L."/>
            <person name="Rohde M."/>
            <person name="Galperin M.Y."/>
            <person name="Jogler C."/>
        </authorList>
    </citation>
    <scope>NUCLEOTIDE SEQUENCE [LARGE SCALE GENOMIC DNA]</scope>
    <source>
        <strain evidence="1 2">Poly41</strain>
    </source>
</reference>
<dbReference type="RefSeq" id="WP_146525609.1">
    <property type="nucleotide sequence ID" value="NZ_SJPV01000002.1"/>
</dbReference>
<proteinExistence type="predicted"/>
<keyword evidence="2" id="KW-1185">Reference proteome</keyword>
<comment type="caution">
    <text evidence="1">The sequence shown here is derived from an EMBL/GenBank/DDBJ whole genome shotgun (WGS) entry which is preliminary data.</text>
</comment>
<gene>
    <name evidence="1" type="ORF">Poly41_19550</name>
</gene>
<evidence type="ECO:0000313" key="1">
    <source>
        <dbReference type="EMBL" id="TWU41117.1"/>
    </source>
</evidence>
<dbReference type="AlphaFoldDB" id="A0A5C6DZ97"/>
<name>A0A5C6DZ97_9BACT</name>
<protein>
    <submittedName>
        <fullName evidence="1">Uncharacterized protein</fullName>
    </submittedName>
</protein>
<accession>A0A5C6DZ97</accession>
<dbReference type="Proteomes" id="UP000319143">
    <property type="component" value="Unassembled WGS sequence"/>
</dbReference>
<dbReference type="EMBL" id="SJPV01000002">
    <property type="protein sequence ID" value="TWU41117.1"/>
    <property type="molecule type" value="Genomic_DNA"/>
</dbReference>